<dbReference type="PANTHER" id="PTHR13237">
    <property type="entry name" value="SOMETHING ABOUT SILENCING PROTEIN 10-RELATED"/>
    <property type="match status" value="1"/>
</dbReference>
<dbReference type="GeneID" id="25907678"/>
<organism evidence="7 8">
    <name type="scientific">Sphaeroforma arctica JP610</name>
    <dbReference type="NCBI Taxonomy" id="667725"/>
    <lineage>
        <taxon>Eukaryota</taxon>
        <taxon>Ichthyosporea</taxon>
        <taxon>Ichthyophonida</taxon>
        <taxon>Sphaeroforma</taxon>
    </lineage>
</organism>
<comment type="subcellular location">
    <subcellularLocation>
        <location evidence="1">Nucleus</location>
    </subcellularLocation>
</comment>
<evidence type="ECO:0000256" key="1">
    <source>
        <dbReference type="ARBA" id="ARBA00004123"/>
    </source>
</evidence>
<dbReference type="STRING" id="667725.A0A0L0FV86"/>
<feature type="domain" description="Sas10 C-terminal" evidence="6">
    <location>
        <begin position="486"/>
        <end position="558"/>
    </location>
</feature>
<dbReference type="AlphaFoldDB" id="A0A0L0FV86"/>
<feature type="region of interest" description="Disordered" evidence="5">
    <location>
        <begin position="1"/>
        <end position="22"/>
    </location>
</feature>
<feature type="compositionally biased region" description="Polar residues" evidence="5">
    <location>
        <begin position="552"/>
        <end position="561"/>
    </location>
</feature>
<feature type="region of interest" description="Disordered" evidence="5">
    <location>
        <begin position="537"/>
        <end position="561"/>
    </location>
</feature>
<comment type="similarity">
    <text evidence="2">Belongs to the SAS10 family.</text>
</comment>
<feature type="compositionally biased region" description="Basic and acidic residues" evidence="5">
    <location>
        <begin position="389"/>
        <end position="415"/>
    </location>
</feature>
<evidence type="ECO:0000313" key="7">
    <source>
        <dbReference type="EMBL" id="KNC80471.1"/>
    </source>
</evidence>
<dbReference type="Proteomes" id="UP000054560">
    <property type="component" value="Unassembled WGS sequence"/>
</dbReference>
<evidence type="ECO:0000259" key="6">
    <source>
        <dbReference type="Pfam" id="PF09368"/>
    </source>
</evidence>
<feature type="compositionally biased region" description="Acidic residues" evidence="5">
    <location>
        <begin position="253"/>
        <end position="267"/>
    </location>
</feature>
<evidence type="ECO:0000256" key="2">
    <source>
        <dbReference type="ARBA" id="ARBA00010979"/>
    </source>
</evidence>
<protein>
    <recommendedName>
        <fullName evidence="6">Sas10 C-terminal domain-containing protein</fullName>
    </recommendedName>
</protein>
<reference evidence="7 8" key="1">
    <citation type="submission" date="2011-02" db="EMBL/GenBank/DDBJ databases">
        <title>The Genome Sequence of Sphaeroforma arctica JP610.</title>
        <authorList>
            <consortium name="The Broad Institute Genome Sequencing Platform"/>
            <person name="Russ C."/>
            <person name="Cuomo C."/>
            <person name="Young S.K."/>
            <person name="Zeng Q."/>
            <person name="Gargeya S."/>
            <person name="Alvarado L."/>
            <person name="Berlin A."/>
            <person name="Chapman S.B."/>
            <person name="Chen Z."/>
            <person name="Freedman E."/>
            <person name="Gellesch M."/>
            <person name="Goldberg J."/>
            <person name="Griggs A."/>
            <person name="Gujja S."/>
            <person name="Heilman E."/>
            <person name="Heiman D."/>
            <person name="Howarth C."/>
            <person name="Mehta T."/>
            <person name="Neiman D."/>
            <person name="Pearson M."/>
            <person name="Roberts A."/>
            <person name="Saif S."/>
            <person name="Shea T."/>
            <person name="Shenoy N."/>
            <person name="Sisk P."/>
            <person name="Stolte C."/>
            <person name="Sykes S."/>
            <person name="White J."/>
            <person name="Yandava C."/>
            <person name="Burger G."/>
            <person name="Gray M.W."/>
            <person name="Holland P.W.H."/>
            <person name="King N."/>
            <person name="Lang F.B.F."/>
            <person name="Roger A.J."/>
            <person name="Ruiz-Trillo I."/>
            <person name="Haas B."/>
            <person name="Nusbaum C."/>
            <person name="Birren B."/>
        </authorList>
    </citation>
    <scope>NUCLEOTIDE SEQUENCE [LARGE SCALE GENOMIC DNA]</scope>
    <source>
        <strain evidence="7 8">JP610</strain>
    </source>
</reference>
<dbReference type="Pfam" id="PF09368">
    <property type="entry name" value="Sas10"/>
    <property type="match status" value="1"/>
</dbReference>
<feature type="region of interest" description="Disordered" evidence="5">
    <location>
        <begin position="321"/>
        <end position="415"/>
    </location>
</feature>
<dbReference type="EMBL" id="KQ242146">
    <property type="protein sequence ID" value="KNC80471.1"/>
    <property type="molecule type" value="Genomic_DNA"/>
</dbReference>
<feature type="compositionally biased region" description="Basic and acidic residues" evidence="5">
    <location>
        <begin position="340"/>
        <end position="360"/>
    </location>
</feature>
<evidence type="ECO:0000256" key="3">
    <source>
        <dbReference type="ARBA" id="ARBA00022553"/>
    </source>
</evidence>
<evidence type="ECO:0000313" key="8">
    <source>
        <dbReference type="Proteomes" id="UP000054560"/>
    </source>
</evidence>
<dbReference type="PANTHER" id="PTHR13237:SF8">
    <property type="entry name" value="SOMETHING ABOUT SILENCING PROTEIN 10"/>
    <property type="match status" value="1"/>
</dbReference>
<dbReference type="OrthoDB" id="1924577at2759"/>
<dbReference type="InterPro" id="IPR007146">
    <property type="entry name" value="Sas10/Utp3/C1D"/>
</dbReference>
<dbReference type="RefSeq" id="XP_014154373.1">
    <property type="nucleotide sequence ID" value="XM_014298898.1"/>
</dbReference>
<dbReference type="eggNOG" id="KOG3118">
    <property type="taxonomic scope" value="Eukaryota"/>
</dbReference>
<accession>A0A0L0FV86</accession>
<feature type="compositionally biased region" description="Basic residues" evidence="5">
    <location>
        <begin position="364"/>
        <end position="376"/>
    </location>
</feature>
<dbReference type="GO" id="GO:0000462">
    <property type="term" value="P:maturation of SSU-rRNA from tricistronic rRNA transcript (SSU-rRNA, 5.8S rRNA, LSU-rRNA)"/>
    <property type="evidence" value="ECO:0007669"/>
    <property type="project" value="TreeGrafter"/>
</dbReference>
<feature type="compositionally biased region" description="Acidic residues" evidence="5">
    <location>
        <begin position="1"/>
        <end position="16"/>
    </location>
</feature>
<sequence length="561" mass="62885">SDYDAGDFSDAEEEEKEALRMQREQAELLDEDDYLGDTMLETLAKSDVKKRTDKEVEASDNMSIVTKVQSELNEIDLESLHTIVRDTSSLTREEKLELILNDSPELLELTEDLQDAILELRGRIAPVRNMYLENRHAEGYTTDRTPQAIAAEKYLDTRFHLLVNYCMNLSFYLYLKANHENVKNHPVIAQVVRLRELKERLEVVDESVQQEVDFLVAYLQQEQDEGGADNGSESEVDEATSVPVGRQRGSDKGEDEEESEEEYEDGAEGGGMAKFGIEQDGESDMDVTVDSRASAPSANRKVGGFVAMPTKVLDADVQRASEKAMLGDTKKAKRAGKRALKGDDYGESEASQHAREEGKTYKSALHKHHEKKKQKGPKQTVYGGGDDDVPNRKKDNRLAFARDEDSGAKGSEDKDVGLVKTIQQNAADTVIGGDGVVGKTVLEVAGDVDADLDYYQELVAMKKKRKDQREEMHTRVADYLPEDEAEGKRGINWQIQKNKGLTQKKQIRNPRVKHKIKYDKAMIKRKHVVKQYKVGESGKTYGGEHTGVKSGLSRSVKLTHN</sequence>
<feature type="non-terminal residue" evidence="7">
    <location>
        <position position="1"/>
    </location>
</feature>
<feature type="region of interest" description="Disordered" evidence="5">
    <location>
        <begin position="223"/>
        <end position="299"/>
    </location>
</feature>
<evidence type="ECO:0000256" key="5">
    <source>
        <dbReference type="SAM" id="MobiDB-lite"/>
    </source>
</evidence>
<dbReference type="InterPro" id="IPR018972">
    <property type="entry name" value="Sas10_C_dom"/>
</dbReference>
<proteinExistence type="inferred from homology"/>
<gene>
    <name evidence="7" type="ORF">SARC_07174</name>
</gene>
<feature type="compositionally biased region" description="Acidic residues" evidence="5">
    <location>
        <begin position="223"/>
        <end position="238"/>
    </location>
</feature>
<keyword evidence="8" id="KW-1185">Reference proteome</keyword>
<keyword evidence="4" id="KW-0539">Nucleus</keyword>
<dbReference type="GO" id="GO:0032040">
    <property type="term" value="C:small-subunit processome"/>
    <property type="evidence" value="ECO:0007669"/>
    <property type="project" value="TreeGrafter"/>
</dbReference>
<evidence type="ECO:0000256" key="4">
    <source>
        <dbReference type="ARBA" id="ARBA00023242"/>
    </source>
</evidence>
<dbReference type="Pfam" id="PF04000">
    <property type="entry name" value="Sas10_Utp3"/>
    <property type="match status" value="1"/>
</dbReference>
<keyword evidence="3" id="KW-0597">Phosphoprotein</keyword>
<name>A0A0L0FV86_9EUKA</name>